<dbReference type="InterPro" id="IPR041260">
    <property type="entry name" value="Sld7_C"/>
</dbReference>
<reference evidence="2" key="1">
    <citation type="submission" date="2023-04" db="EMBL/GenBank/DDBJ databases">
        <title>Candida boidinii NBRC 10035.</title>
        <authorList>
            <person name="Ichikawa N."/>
            <person name="Sato H."/>
            <person name="Tonouchi N."/>
        </authorList>
    </citation>
    <scope>NUCLEOTIDE SEQUENCE</scope>
    <source>
        <strain evidence="2">NBRC 10035</strain>
    </source>
</reference>
<evidence type="ECO:0000313" key="2">
    <source>
        <dbReference type="EMBL" id="GME74657.1"/>
    </source>
</evidence>
<evidence type="ECO:0000313" key="3">
    <source>
        <dbReference type="Proteomes" id="UP001165120"/>
    </source>
</evidence>
<gene>
    <name evidence="2" type="ORF">Cboi02_000448900</name>
</gene>
<feature type="domain" description="Sld7 C-terminal" evidence="1">
    <location>
        <begin position="235"/>
        <end position="305"/>
    </location>
</feature>
<dbReference type="EMBL" id="BSXN01001832">
    <property type="protein sequence ID" value="GME74657.1"/>
    <property type="molecule type" value="Genomic_DNA"/>
</dbReference>
<dbReference type="AlphaFoldDB" id="A0A9W6T4P5"/>
<keyword evidence="3" id="KW-1185">Reference proteome</keyword>
<protein>
    <submittedName>
        <fullName evidence="2">Unnamed protein product</fullName>
    </submittedName>
</protein>
<proteinExistence type="predicted"/>
<dbReference type="Pfam" id="PF18596">
    <property type="entry name" value="Sld7_C"/>
    <property type="match status" value="1"/>
</dbReference>
<name>A0A9W6T4P5_CANBO</name>
<organism evidence="2 3">
    <name type="scientific">Candida boidinii</name>
    <name type="common">Yeast</name>
    <dbReference type="NCBI Taxonomy" id="5477"/>
    <lineage>
        <taxon>Eukaryota</taxon>
        <taxon>Fungi</taxon>
        <taxon>Dikarya</taxon>
        <taxon>Ascomycota</taxon>
        <taxon>Saccharomycotina</taxon>
        <taxon>Pichiomycetes</taxon>
        <taxon>Pichiales</taxon>
        <taxon>Pichiaceae</taxon>
        <taxon>Ogataea</taxon>
        <taxon>Ogataea/Candida clade</taxon>
    </lineage>
</organism>
<dbReference type="Proteomes" id="UP001165120">
    <property type="component" value="Unassembled WGS sequence"/>
</dbReference>
<accession>A0A9W6T4P5</accession>
<evidence type="ECO:0000259" key="1">
    <source>
        <dbReference type="Pfam" id="PF18596"/>
    </source>
</evidence>
<comment type="caution">
    <text evidence="2">The sequence shown here is derived from an EMBL/GenBank/DDBJ whole genome shotgun (WGS) entry which is preliminary data.</text>
</comment>
<sequence>MIQSHLHESNSHSISSTKLILKLSDSILKNLPNLSHFSELDLVILPNENSIELLKDHDNDNGENQLIINNFIKLNNNFINKLINSNLNFKKNLITLKINEDSDNTIKFFSNLIEFSENLGLIIDDFKYLLVFNSNLQIYLVNIKDNNNPFNNSINYKFNKNFNLDPKNFKNFNLVKNIIITNNINDDYKLSSASSSTSGNNSKVLDKYLKKRQNSKKIVNVNHRQSSITTTSFNDNFNKMLERFILSEFRLRNISDKLNSNDYKEMYKQIFNSAKFILRNYYINNILPNIEIMYSVIDNLFKVFLMNV</sequence>